<evidence type="ECO:0000256" key="2">
    <source>
        <dbReference type="ARBA" id="ARBA00022448"/>
    </source>
</evidence>
<protein>
    <submittedName>
        <fullName evidence="8">MATE family efflux transporter</fullName>
    </submittedName>
</protein>
<dbReference type="InterPro" id="IPR002528">
    <property type="entry name" value="MATE_fam"/>
</dbReference>
<feature type="transmembrane region" description="Helical" evidence="7">
    <location>
        <begin position="102"/>
        <end position="122"/>
    </location>
</feature>
<reference evidence="8" key="1">
    <citation type="submission" date="2021-02" db="EMBL/GenBank/DDBJ databases">
        <title>Infant gut strain persistence is associated with maternal origin, phylogeny, and functional potential including surface adhesion and iron acquisition.</title>
        <authorList>
            <person name="Lou Y.C."/>
        </authorList>
    </citation>
    <scope>NUCLEOTIDE SEQUENCE</scope>
    <source>
        <strain evidence="8">L3_101_000M1_dasL3_101_000M1_concoct_87</strain>
    </source>
</reference>
<dbReference type="PANTHER" id="PTHR43549">
    <property type="entry name" value="MULTIDRUG RESISTANCE PROTEIN YPNP-RELATED"/>
    <property type="match status" value="1"/>
</dbReference>
<evidence type="ECO:0000256" key="5">
    <source>
        <dbReference type="ARBA" id="ARBA00022989"/>
    </source>
</evidence>
<feature type="transmembrane region" description="Helical" evidence="7">
    <location>
        <begin position="173"/>
        <end position="193"/>
    </location>
</feature>
<dbReference type="GO" id="GO:0042910">
    <property type="term" value="F:xenobiotic transmembrane transporter activity"/>
    <property type="evidence" value="ECO:0007669"/>
    <property type="project" value="InterPro"/>
</dbReference>
<feature type="transmembrane region" description="Helical" evidence="7">
    <location>
        <begin position="294"/>
        <end position="315"/>
    </location>
</feature>
<evidence type="ECO:0000256" key="3">
    <source>
        <dbReference type="ARBA" id="ARBA00022475"/>
    </source>
</evidence>
<keyword evidence="2" id="KW-0813">Transport</keyword>
<dbReference type="InterPro" id="IPR052031">
    <property type="entry name" value="Membrane_Transporter-Flippase"/>
</dbReference>
<gene>
    <name evidence="8" type="ORF">KHY36_08325</name>
</gene>
<dbReference type="InterPro" id="IPR048279">
    <property type="entry name" value="MdtK-like"/>
</dbReference>
<feature type="transmembrane region" description="Helical" evidence="7">
    <location>
        <begin position="48"/>
        <end position="72"/>
    </location>
</feature>
<dbReference type="Pfam" id="PF01554">
    <property type="entry name" value="MatE"/>
    <property type="match status" value="2"/>
</dbReference>
<name>A0A943DHD6_9FIRM</name>
<keyword evidence="6 7" id="KW-0472">Membrane</keyword>
<keyword evidence="3" id="KW-1003">Cell membrane</keyword>
<comment type="caution">
    <text evidence="8">The sequence shown here is derived from an EMBL/GenBank/DDBJ whole genome shotgun (WGS) entry which is preliminary data.</text>
</comment>
<evidence type="ECO:0000256" key="6">
    <source>
        <dbReference type="ARBA" id="ARBA00023136"/>
    </source>
</evidence>
<feature type="transmembrane region" description="Helical" evidence="7">
    <location>
        <begin position="199"/>
        <end position="224"/>
    </location>
</feature>
<evidence type="ECO:0000313" key="9">
    <source>
        <dbReference type="Proteomes" id="UP000759273"/>
    </source>
</evidence>
<comment type="subcellular location">
    <subcellularLocation>
        <location evidence="1">Cell membrane</location>
        <topology evidence="1">Multi-pass membrane protein</topology>
    </subcellularLocation>
</comment>
<feature type="transmembrane region" description="Helical" evidence="7">
    <location>
        <begin position="244"/>
        <end position="262"/>
    </location>
</feature>
<evidence type="ECO:0000313" key="8">
    <source>
        <dbReference type="EMBL" id="MBS5332518.1"/>
    </source>
</evidence>
<organism evidence="8 9">
    <name type="scientific">Subdoligranulum variabile</name>
    <dbReference type="NCBI Taxonomy" id="214851"/>
    <lineage>
        <taxon>Bacteria</taxon>
        <taxon>Bacillati</taxon>
        <taxon>Bacillota</taxon>
        <taxon>Clostridia</taxon>
        <taxon>Eubacteriales</taxon>
        <taxon>Oscillospiraceae</taxon>
        <taxon>Subdoligranulum</taxon>
    </lineage>
</organism>
<dbReference type="PIRSF" id="PIRSF006603">
    <property type="entry name" value="DinF"/>
    <property type="match status" value="1"/>
</dbReference>
<dbReference type="GO" id="GO:0015297">
    <property type="term" value="F:antiporter activity"/>
    <property type="evidence" value="ECO:0007669"/>
    <property type="project" value="InterPro"/>
</dbReference>
<evidence type="ECO:0000256" key="7">
    <source>
        <dbReference type="SAM" id="Phobius"/>
    </source>
</evidence>
<feature type="transmembrane region" description="Helical" evidence="7">
    <location>
        <begin position="362"/>
        <end position="386"/>
    </location>
</feature>
<evidence type="ECO:0000256" key="4">
    <source>
        <dbReference type="ARBA" id="ARBA00022692"/>
    </source>
</evidence>
<dbReference type="Proteomes" id="UP000759273">
    <property type="component" value="Unassembled WGS sequence"/>
</dbReference>
<keyword evidence="5 7" id="KW-1133">Transmembrane helix</keyword>
<feature type="transmembrane region" description="Helical" evidence="7">
    <location>
        <begin position="327"/>
        <end position="350"/>
    </location>
</feature>
<dbReference type="PANTHER" id="PTHR43549:SF3">
    <property type="entry name" value="MULTIDRUG RESISTANCE PROTEIN YPNP-RELATED"/>
    <property type="match status" value="1"/>
</dbReference>
<feature type="transmembrane region" description="Helical" evidence="7">
    <location>
        <begin position="142"/>
        <end position="161"/>
    </location>
</feature>
<sequence>MYTPITTAHKSRVLDMTQGDPFRLVLQFSMPLFCSNLLQQFYNLTDTALAGHLLGAAALAQIGATAALYGLIMNFAFGMNNGLALTVSRYFGAGDENGMRRAVGWMVTLSVGTSLVLTATSLLGRGALLTLLQVPAETWDGAADYLTVILLGIPLTMLYNMEAALLRAVGNSITPLLFLLFSTMLNIGLDAAFMGPLGLGVRGAAIATVLAQGISALLGVWYILRSYPELRFRLAQLKETTRHAVTHMFWAGLSMGLMSAIYNLGSVALQSSINALGSAYIAAQTAARRLAELYFIPGGALGIGVATFSSQNLGAGKRSRIWQSVKAALVIYFVWWVFIMAFTFLCGEAAIRGVTGSNDEIIIANALLYLKISVPIIPPMAVLVILRNMLQGIQHTIEPLLASALELIGKVIFAVWLVPVWGYRAVCFCEPTTWVICFVFILFAAWRCRGDLRDA</sequence>
<keyword evidence="4 7" id="KW-0812">Transmembrane</keyword>
<feature type="transmembrane region" description="Helical" evidence="7">
    <location>
        <begin position="21"/>
        <end position="42"/>
    </location>
</feature>
<feature type="transmembrane region" description="Helical" evidence="7">
    <location>
        <begin position="398"/>
        <end position="417"/>
    </location>
</feature>
<dbReference type="AlphaFoldDB" id="A0A943DHD6"/>
<dbReference type="CDD" id="cd13138">
    <property type="entry name" value="MATE_yoeA_like"/>
    <property type="match status" value="1"/>
</dbReference>
<evidence type="ECO:0000256" key="1">
    <source>
        <dbReference type="ARBA" id="ARBA00004651"/>
    </source>
</evidence>
<proteinExistence type="predicted"/>
<accession>A0A943DHD6</accession>
<dbReference type="GO" id="GO:0005886">
    <property type="term" value="C:plasma membrane"/>
    <property type="evidence" value="ECO:0007669"/>
    <property type="project" value="UniProtKB-SubCell"/>
</dbReference>
<dbReference type="EMBL" id="JAGZGG010000017">
    <property type="protein sequence ID" value="MBS5332518.1"/>
    <property type="molecule type" value="Genomic_DNA"/>
</dbReference>
<feature type="transmembrane region" description="Helical" evidence="7">
    <location>
        <begin position="423"/>
        <end position="446"/>
    </location>
</feature>